<dbReference type="EMBL" id="FLUN01000001">
    <property type="protein sequence ID" value="SBV97691.1"/>
    <property type="molecule type" value="Genomic_DNA"/>
</dbReference>
<dbReference type="Gene3D" id="3.40.50.300">
    <property type="entry name" value="P-loop containing nucleotide triphosphate hydrolases"/>
    <property type="match status" value="1"/>
</dbReference>
<evidence type="ECO:0000259" key="1">
    <source>
        <dbReference type="Pfam" id="PF13614"/>
    </source>
</evidence>
<dbReference type="GO" id="GO:0005524">
    <property type="term" value="F:ATP binding"/>
    <property type="evidence" value="ECO:0007669"/>
    <property type="project" value="TreeGrafter"/>
</dbReference>
<sequence>MSNFRLVILADTAQQRTALSAAAQGDIEVVESLSPTADTLARLAALSPDAVVLWYDGSERELALCERIYVSKACLSLVLVADEPDAALLSRALSCGVSRVLSPAEAEGELAKVVSHVVSRERSRLAGVEDTGARASRVISVFGTKGGTGKTMLSVNLAVALARLGQRVALVDLDLQFGDVGILLDIAKSDSIADVAEESAFDYSALKSYLFTHRSGLMGLCAPPSPEYAEVVTPEHVKKTVRSLRPNFDFVLLDMPPSFHDNSIAGLEESGEIYFLLNPDISTLHNARVSLGVLDSLGLSDRVKLVLNKNGGSSIKSNDIGRILERPLELIIPNDQVCALRAVNSGVPLVLDSRRNQMGKIITAYASKLLAGENIAKKGRR</sequence>
<dbReference type="Pfam" id="PF13614">
    <property type="entry name" value="AAA_31"/>
    <property type="match status" value="1"/>
</dbReference>
<dbReference type="PANTHER" id="PTHR43384:SF13">
    <property type="entry name" value="SLR0110 PROTEIN"/>
    <property type="match status" value="1"/>
</dbReference>
<evidence type="ECO:0000313" key="2">
    <source>
        <dbReference type="EMBL" id="SBV97691.1"/>
    </source>
</evidence>
<accession>A0A212JE39</accession>
<name>A0A212JE39_9FIRM</name>
<organism evidence="2">
    <name type="scientific">uncultured Eubacteriales bacterium</name>
    <dbReference type="NCBI Taxonomy" id="172733"/>
    <lineage>
        <taxon>Bacteria</taxon>
        <taxon>Bacillati</taxon>
        <taxon>Bacillota</taxon>
        <taxon>Clostridia</taxon>
        <taxon>Eubacteriales</taxon>
        <taxon>environmental samples</taxon>
    </lineage>
</organism>
<protein>
    <submittedName>
        <fullName evidence="2">Putative Response regulator receiver protein</fullName>
    </submittedName>
</protein>
<dbReference type="GO" id="GO:0009898">
    <property type="term" value="C:cytoplasmic side of plasma membrane"/>
    <property type="evidence" value="ECO:0007669"/>
    <property type="project" value="TreeGrafter"/>
</dbReference>
<dbReference type="GO" id="GO:0051782">
    <property type="term" value="P:negative regulation of cell division"/>
    <property type="evidence" value="ECO:0007669"/>
    <property type="project" value="TreeGrafter"/>
</dbReference>
<dbReference type="InterPro" id="IPR027417">
    <property type="entry name" value="P-loop_NTPase"/>
</dbReference>
<gene>
    <name evidence="2" type="ORF">KL86CLO1_10944</name>
</gene>
<dbReference type="GO" id="GO:0016887">
    <property type="term" value="F:ATP hydrolysis activity"/>
    <property type="evidence" value="ECO:0007669"/>
    <property type="project" value="TreeGrafter"/>
</dbReference>
<dbReference type="PANTHER" id="PTHR43384">
    <property type="entry name" value="SEPTUM SITE-DETERMINING PROTEIN MIND HOMOLOG, CHLOROPLASTIC-RELATED"/>
    <property type="match status" value="1"/>
</dbReference>
<reference evidence="2" key="1">
    <citation type="submission" date="2016-04" db="EMBL/GenBank/DDBJ databases">
        <authorList>
            <person name="Evans L.H."/>
            <person name="Alamgir A."/>
            <person name="Owens N."/>
            <person name="Weber N.D."/>
            <person name="Virtaneva K."/>
            <person name="Barbian K."/>
            <person name="Babar A."/>
            <person name="Rosenke K."/>
        </authorList>
    </citation>
    <scope>NUCLEOTIDE SEQUENCE</scope>
    <source>
        <strain evidence="2">86</strain>
    </source>
</reference>
<dbReference type="InterPro" id="IPR050625">
    <property type="entry name" value="ParA/MinD_ATPase"/>
</dbReference>
<proteinExistence type="predicted"/>
<feature type="domain" description="AAA" evidence="1">
    <location>
        <begin position="137"/>
        <end position="270"/>
    </location>
</feature>
<dbReference type="AlphaFoldDB" id="A0A212JE39"/>
<dbReference type="GO" id="GO:0005829">
    <property type="term" value="C:cytosol"/>
    <property type="evidence" value="ECO:0007669"/>
    <property type="project" value="TreeGrafter"/>
</dbReference>
<dbReference type="SUPFAM" id="SSF52540">
    <property type="entry name" value="P-loop containing nucleoside triphosphate hydrolases"/>
    <property type="match status" value="1"/>
</dbReference>
<dbReference type="InterPro" id="IPR025669">
    <property type="entry name" value="AAA_dom"/>
</dbReference>